<name>A8PH56_BRUMA</name>
<accession>A8PH56</accession>
<organism evidence="2">
    <name type="scientific">Brugia malayi</name>
    <name type="common">Filarial nematode worm</name>
    <dbReference type="NCBI Taxonomy" id="6279"/>
    <lineage>
        <taxon>Eukaryota</taxon>
        <taxon>Metazoa</taxon>
        <taxon>Ecdysozoa</taxon>
        <taxon>Nematoda</taxon>
        <taxon>Chromadorea</taxon>
        <taxon>Rhabditida</taxon>
        <taxon>Spirurina</taxon>
        <taxon>Spiruromorpha</taxon>
        <taxon>Filarioidea</taxon>
        <taxon>Onchocercidae</taxon>
        <taxon>Brugia</taxon>
    </lineage>
</organism>
<reference evidence="2" key="1">
    <citation type="journal article" date="2007" name="Science">
        <title>Draft genome of the filarial nematode parasite Brugia malayi.</title>
        <authorList>
            <person name="Ghedin E."/>
            <person name="Wang S."/>
            <person name="Spiro D."/>
            <person name="Caler E."/>
            <person name="Zhao Q."/>
            <person name="Crabtree J."/>
            <person name="Allen J.E."/>
            <person name="Delcher A.L."/>
            <person name="Guiliano D.B."/>
            <person name="Miranda-Saavedra D."/>
            <person name="Angiuoli S.V."/>
            <person name="Creasy T."/>
            <person name="Amedeo P."/>
            <person name="Haas B."/>
            <person name="El-Sayed N.M."/>
            <person name="Wortman J.R."/>
            <person name="Feldblyum T."/>
            <person name="Tallon L."/>
            <person name="Schatz M."/>
            <person name="Shumway M."/>
            <person name="Koo H."/>
            <person name="Salzberg S.L."/>
            <person name="Schobel S."/>
            <person name="Pertea M."/>
            <person name="Pop M."/>
            <person name="White O."/>
            <person name="Barton G.J."/>
            <person name="Carlow C.K."/>
            <person name="Crawford M.J."/>
            <person name="Daub J."/>
            <person name="Dimmic M.W."/>
            <person name="Estes C.F."/>
            <person name="Foster J.M."/>
            <person name="Ganatra M."/>
            <person name="Gregory W.F."/>
            <person name="Johnson N.M."/>
            <person name="Jin J."/>
            <person name="Komuniecki R."/>
            <person name="Korf I."/>
            <person name="Kumar S."/>
            <person name="Laney S."/>
            <person name="Li B.W."/>
            <person name="Li W."/>
            <person name="Lindblom T.H."/>
            <person name="Lustigman S."/>
            <person name="Ma D."/>
            <person name="Maina C.V."/>
            <person name="Martin D.M."/>
            <person name="McCarter J.P."/>
            <person name="McReynolds L."/>
            <person name="Mitreva M."/>
            <person name="Nutman T.B."/>
            <person name="Parkinson J."/>
            <person name="Peregrin-Alvarez J.M."/>
            <person name="Poole C."/>
            <person name="Ren Q."/>
            <person name="Saunders L."/>
            <person name="Sluder A.E."/>
            <person name="Smith K."/>
            <person name="Stanke M."/>
            <person name="Unnasch T.R."/>
            <person name="Ware J."/>
            <person name="Wei A.D."/>
            <person name="Weil G."/>
            <person name="Williams D.J."/>
            <person name="Zhang Y."/>
            <person name="Williams S.A."/>
            <person name="Fraser-Liggett C."/>
            <person name="Slatko B."/>
            <person name="Blaxter M.L."/>
            <person name="Scott A.L."/>
        </authorList>
    </citation>
    <scope>NUCLEOTIDE SEQUENCE [LARGE SCALE GENOMIC DNA]</scope>
</reference>
<sequence>MSPICDPESHGFISQQFAPTSTEKAVSQP</sequence>
<dbReference type="EMBL" id="DS239203">
    <property type="protein sequence ID" value="EDP34617.1"/>
    <property type="molecule type" value="Genomic_DNA"/>
</dbReference>
<evidence type="ECO:0000256" key="1">
    <source>
        <dbReference type="SAM" id="MobiDB-lite"/>
    </source>
</evidence>
<gene>
    <name evidence="2" type="ORF">Bm1_25330</name>
</gene>
<feature type="region of interest" description="Disordered" evidence="1">
    <location>
        <begin position="1"/>
        <end position="29"/>
    </location>
</feature>
<proteinExistence type="predicted"/>
<protein>
    <submittedName>
        <fullName evidence="2">Uncharacterized protein</fullName>
    </submittedName>
</protein>
<evidence type="ECO:0000313" key="2">
    <source>
        <dbReference type="EMBL" id="EDP34617.1"/>
    </source>
</evidence>
<feature type="compositionally biased region" description="Polar residues" evidence="1">
    <location>
        <begin position="12"/>
        <end position="29"/>
    </location>
</feature>
<dbReference type="AlphaFoldDB" id="A8PH56"/>